<comment type="caution">
    <text evidence="6">The sequence shown here is derived from an EMBL/GenBank/DDBJ whole genome shotgun (WGS) entry which is preliminary data.</text>
</comment>
<accession>A0A0M9VIP0</accession>
<dbReference type="Pfam" id="PF07495">
    <property type="entry name" value="Y_Y_Y"/>
    <property type="match status" value="1"/>
</dbReference>
<dbReference type="Proteomes" id="UP000037755">
    <property type="component" value="Unassembled WGS sequence"/>
</dbReference>
<dbReference type="SMART" id="SM00421">
    <property type="entry name" value="HTH_LUXR"/>
    <property type="match status" value="1"/>
</dbReference>
<dbReference type="STRING" id="1202724.AM493_13195"/>
<organism evidence="6 7">
    <name type="scientific">Flavobacterium akiainvivens</name>
    <dbReference type="NCBI Taxonomy" id="1202724"/>
    <lineage>
        <taxon>Bacteria</taxon>
        <taxon>Pseudomonadati</taxon>
        <taxon>Bacteroidota</taxon>
        <taxon>Flavobacteriia</taxon>
        <taxon>Flavobacteriales</taxon>
        <taxon>Flavobacteriaceae</taxon>
        <taxon>Flavobacterium</taxon>
    </lineage>
</organism>
<keyword evidence="7" id="KW-1185">Reference proteome</keyword>
<feature type="signal peptide" evidence="4">
    <location>
        <begin position="1"/>
        <end position="20"/>
    </location>
</feature>
<dbReference type="GO" id="GO:0006355">
    <property type="term" value="P:regulation of DNA-templated transcription"/>
    <property type="evidence" value="ECO:0007669"/>
    <property type="project" value="InterPro"/>
</dbReference>
<evidence type="ECO:0000256" key="1">
    <source>
        <dbReference type="ARBA" id="ARBA00022553"/>
    </source>
</evidence>
<dbReference type="GO" id="GO:0003677">
    <property type="term" value="F:DNA binding"/>
    <property type="evidence" value="ECO:0007669"/>
    <property type="project" value="InterPro"/>
</dbReference>
<dbReference type="GO" id="GO:0000155">
    <property type="term" value="F:phosphorelay sensor kinase activity"/>
    <property type="evidence" value="ECO:0007669"/>
    <property type="project" value="TreeGrafter"/>
</dbReference>
<keyword evidence="2" id="KW-0175">Coiled coil</keyword>
<dbReference type="PATRIC" id="fig|1202724.3.peg.2736"/>
<dbReference type="RefSeq" id="WP_054408501.1">
    <property type="nucleotide sequence ID" value="NZ_FOYA01000015.1"/>
</dbReference>
<evidence type="ECO:0000256" key="4">
    <source>
        <dbReference type="SAM" id="SignalP"/>
    </source>
</evidence>
<keyword evidence="3" id="KW-0812">Transmembrane</keyword>
<gene>
    <name evidence="6" type="ORF">AM493_13195</name>
</gene>
<dbReference type="EMBL" id="LIYD01000005">
    <property type="protein sequence ID" value="KOS06879.1"/>
    <property type="molecule type" value="Genomic_DNA"/>
</dbReference>
<name>A0A0M9VIP0_9FLAO</name>
<proteinExistence type="predicted"/>
<dbReference type="SUPFAM" id="SSF46894">
    <property type="entry name" value="C-terminal effector domain of the bipartite response regulators"/>
    <property type="match status" value="1"/>
</dbReference>
<dbReference type="InterPro" id="IPR016032">
    <property type="entry name" value="Sig_transdc_resp-reg_C-effctor"/>
</dbReference>
<dbReference type="PANTHER" id="PTHR43547">
    <property type="entry name" value="TWO-COMPONENT HISTIDINE KINASE"/>
    <property type="match status" value="1"/>
</dbReference>
<dbReference type="AlphaFoldDB" id="A0A0M9VIP0"/>
<evidence type="ECO:0000313" key="7">
    <source>
        <dbReference type="Proteomes" id="UP000037755"/>
    </source>
</evidence>
<evidence type="ECO:0000256" key="3">
    <source>
        <dbReference type="SAM" id="Phobius"/>
    </source>
</evidence>
<keyword evidence="3" id="KW-0472">Membrane</keyword>
<dbReference type="InterPro" id="IPR000792">
    <property type="entry name" value="Tscrpt_reg_LuxR_C"/>
</dbReference>
<dbReference type="Pfam" id="PF00196">
    <property type="entry name" value="GerE"/>
    <property type="match status" value="1"/>
</dbReference>
<dbReference type="InterPro" id="IPR013783">
    <property type="entry name" value="Ig-like_fold"/>
</dbReference>
<dbReference type="InterPro" id="IPR015943">
    <property type="entry name" value="WD40/YVTN_repeat-like_dom_sf"/>
</dbReference>
<reference evidence="6 7" key="1">
    <citation type="submission" date="2015-08" db="EMBL/GenBank/DDBJ databases">
        <title>Whole genome sequence of Flavobacterium akiainvivens IK-1T, from decaying Wikstroemia oahuensis, an endemic Hawaiian shrub.</title>
        <authorList>
            <person name="Wan X."/>
            <person name="Hou S."/>
            <person name="Saito J."/>
            <person name="Donachie S."/>
        </authorList>
    </citation>
    <scope>NUCLEOTIDE SEQUENCE [LARGE SCALE GENOMIC DNA]</scope>
    <source>
        <strain evidence="6 7">IK-1</strain>
    </source>
</reference>
<dbReference type="Gene3D" id="1.10.10.10">
    <property type="entry name" value="Winged helix-like DNA-binding domain superfamily/Winged helix DNA-binding domain"/>
    <property type="match status" value="1"/>
</dbReference>
<dbReference type="InterPro" id="IPR036388">
    <property type="entry name" value="WH-like_DNA-bd_sf"/>
</dbReference>
<feature type="transmembrane region" description="Helical" evidence="3">
    <location>
        <begin position="745"/>
        <end position="765"/>
    </location>
</feature>
<dbReference type="InterPro" id="IPR011123">
    <property type="entry name" value="Y_Y_Y"/>
</dbReference>
<keyword evidence="4" id="KW-0732">Signal</keyword>
<feature type="domain" description="HTH luxR-type" evidence="5">
    <location>
        <begin position="897"/>
        <end position="954"/>
    </location>
</feature>
<sequence length="964" mass="109336">MQKRFLYFILPILFHIIASAQSNNVQLKTYQKQEFNADAEFWVMCEDKDGVLYFGNNDGVLVFDGEHWHKLILPNNSSVRSLTTAKNGTVYVGGYNETGTVTKDATGQYRYTSLTNTLQLDGRNIENLWDIQPFGNKILYRAYNEIIVTSGKTATRIPASSAFMFSAMVGSNYYVQETGHGILRYNPTQNEPVVVFEPQQYNNEDLTALLPGDAPGQLTAITTQGSVYRADTATGTMAIITNIFNGEAKDYASGAVKAGNGCLYIGTISSGIVLVTREGAVLHHPAMLQQVPDGVIHQVFRSNDNNIWVLQNNGISYIDFRSPYTALFGKASVYDALVHNSTLYLATTQGIYYAPFNPAAPASPNDFSKIPGINGQTWSIQLLDGDIIASHDTGLYKIEGETATKIAPEAGFWKVTPVAGKQGLFLASHYNGLYLLEKQGTEWILHPKINGFDESARDILAGDEPNTYWICHGYQGIFRIRLNQNYNRVIAVDHFTNKNGLENSFNVNVSRWQGKVVFTTNTGIYTFNLKTNRFEPHTQLNSILDPTKNTRKLMQSGNRTWFVQDDEAGYFFTNDKKPELHKGLFLNLKGTFNRGMECLAPLPGDKMLFGTSNGLFLYTIENKSATSGISTLITGISYSKKKEHSSLPLTVTGTEPQAIPNQTDIIRFDFAAPKMTHGTQIQYSYILEGLDQEWSPWQNLSYKEYTHLRPGTYTFKVKSRNTAGLQGKEGSYRFTIPPKWYQTTVAYIIYGVLGILIILGIRYLVKRRIRHERIKSRREAEQSKKLLELELEQLKLQRDKEAINRDKAVLEEDVINKSKQLANYTMLLVHKKDIFNEITDDLKELKSHLRNEESRKKLLEIFQKLNRHQIGEEYMEVFDVHFEKVHHNFFERLKQLNPELTKRELRLCAFVKMNLSNKEISPLLGISLRGIENARYRIRKKLGVASEDNFAAFLENTDRESEVI</sequence>
<dbReference type="Gene3D" id="2.60.40.10">
    <property type="entry name" value="Immunoglobulins"/>
    <property type="match status" value="1"/>
</dbReference>
<keyword evidence="3" id="KW-1133">Transmembrane helix</keyword>
<dbReference type="PANTHER" id="PTHR43547:SF2">
    <property type="entry name" value="HYBRID SIGNAL TRANSDUCTION HISTIDINE KINASE C"/>
    <property type="match status" value="1"/>
</dbReference>
<feature type="chain" id="PRO_5005839020" description="HTH luxR-type domain-containing protein" evidence="4">
    <location>
        <begin position="21"/>
        <end position="964"/>
    </location>
</feature>
<dbReference type="OrthoDB" id="1090267at2"/>
<evidence type="ECO:0000256" key="2">
    <source>
        <dbReference type="SAM" id="Coils"/>
    </source>
</evidence>
<protein>
    <recommendedName>
        <fullName evidence="5">HTH luxR-type domain-containing protein</fullName>
    </recommendedName>
</protein>
<keyword evidence="1" id="KW-0597">Phosphoprotein</keyword>
<evidence type="ECO:0000259" key="5">
    <source>
        <dbReference type="SMART" id="SM00421"/>
    </source>
</evidence>
<evidence type="ECO:0000313" key="6">
    <source>
        <dbReference type="EMBL" id="KOS06879.1"/>
    </source>
</evidence>
<dbReference type="SUPFAM" id="SSF63829">
    <property type="entry name" value="Calcium-dependent phosphotriesterase"/>
    <property type="match status" value="2"/>
</dbReference>
<dbReference type="Gene3D" id="2.130.10.10">
    <property type="entry name" value="YVTN repeat-like/Quinoprotein amine dehydrogenase"/>
    <property type="match status" value="3"/>
</dbReference>
<feature type="coiled-coil region" evidence="2">
    <location>
        <begin position="777"/>
        <end position="855"/>
    </location>
</feature>